<reference evidence="1" key="1">
    <citation type="submission" date="2020-10" db="EMBL/GenBank/DDBJ databases">
        <authorList>
            <person name="Gilroy R."/>
        </authorList>
    </citation>
    <scope>NUCLEOTIDE SEQUENCE</scope>
    <source>
        <strain evidence="1">ChiGjej2B2-12916</strain>
    </source>
</reference>
<accession>A0A9D1CGM1</accession>
<name>A0A9D1CGM1_9FIRM</name>
<sequence length="153" mass="16863">MKGNKRAYQVVIAILAVVAVALAAGNVYFLTRPDEPPDYQVVIGVPKGGDAVDFTQSEILDHDETRTVIFGLIGAQHVTESDLPTADPDAVMHISVPEDGIIYYHSSIWLEEDGVWLRSGDRLFQYLPNDYGGEEMAQIVQKQLDLGAKSFIE</sequence>
<evidence type="ECO:0000313" key="2">
    <source>
        <dbReference type="Proteomes" id="UP000886879"/>
    </source>
</evidence>
<dbReference type="AlphaFoldDB" id="A0A9D1CGM1"/>
<dbReference type="Proteomes" id="UP000886879">
    <property type="component" value="Unassembled WGS sequence"/>
</dbReference>
<protein>
    <submittedName>
        <fullName evidence="1">Uncharacterized protein</fullName>
    </submittedName>
</protein>
<proteinExistence type="predicted"/>
<gene>
    <name evidence="1" type="ORF">IAD31_02280</name>
</gene>
<comment type="caution">
    <text evidence="1">The sequence shown here is derived from an EMBL/GenBank/DDBJ whole genome shotgun (WGS) entry which is preliminary data.</text>
</comment>
<reference evidence="1" key="2">
    <citation type="journal article" date="2021" name="PeerJ">
        <title>Extensive microbial diversity within the chicken gut microbiome revealed by metagenomics and culture.</title>
        <authorList>
            <person name="Gilroy R."/>
            <person name="Ravi A."/>
            <person name="Getino M."/>
            <person name="Pursley I."/>
            <person name="Horton D.L."/>
            <person name="Alikhan N.F."/>
            <person name="Baker D."/>
            <person name="Gharbi K."/>
            <person name="Hall N."/>
            <person name="Watson M."/>
            <person name="Adriaenssens E.M."/>
            <person name="Foster-Nyarko E."/>
            <person name="Jarju S."/>
            <person name="Secka A."/>
            <person name="Antonio M."/>
            <person name="Oren A."/>
            <person name="Chaudhuri R.R."/>
            <person name="La Ragione R."/>
            <person name="Hildebrand F."/>
            <person name="Pallen M.J."/>
        </authorList>
    </citation>
    <scope>NUCLEOTIDE SEQUENCE</scope>
    <source>
        <strain evidence="1">ChiGjej2B2-12916</strain>
    </source>
</reference>
<dbReference type="EMBL" id="DVFO01000020">
    <property type="protein sequence ID" value="HIQ60408.1"/>
    <property type="molecule type" value="Genomic_DNA"/>
</dbReference>
<organism evidence="1 2">
    <name type="scientific">Candidatus Enterenecus faecium</name>
    <dbReference type="NCBI Taxonomy" id="2840780"/>
    <lineage>
        <taxon>Bacteria</taxon>
        <taxon>Bacillati</taxon>
        <taxon>Bacillota</taxon>
        <taxon>Clostridia</taxon>
        <taxon>Eubacteriales</taxon>
        <taxon>Candidatus Enterenecus</taxon>
    </lineage>
</organism>
<evidence type="ECO:0000313" key="1">
    <source>
        <dbReference type="EMBL" id="HIQ60408.1"/>
    </source>
</evidence>